<evidence type="ECO:0000313" key="1">
    <source>
        <dbReference type="EMBL" id="GFY19573.1"/>
    </source>
</evidence>
<organism evidence="1 2">
    <name type="scientific">Trichonephila clavipes</name>
    <name type="common">Golden silk orbweaver</name>
    <name type="synonym">Nephila clavipes</name>
    <dbReference type="NCBI Taxonomy" id="2585209"/>
    <lineage>
        <taxon>Eukaryota</taxon>
        <taxon>Metazoa</taxon>
        <taxon>Ecdysozoa</taxon>
        <taxon>Arthropoda</taxon>
        <taxon>Chelicerata</taxon>
        <taxon>Arachnida</taxon>
        <taxon>Araneae</taxon>
        <taxon>Araneomorphae</taxon>
        <taxon>Entelegynae</taxon>
        <taxon>Araneoidea</taxon>
        <taxon>Nephilidae</taxon>
        <taxon>Trichonephila</taxon>
    </lineage>
</organism>
<dbReference type="EMBL" id="BMAU01021353">
    <property type="protein sequence ID" value="GFY19573.1"/>
    <property type="molecule type" value="Genomic_DNA"/>
</dbReference>
<reference evidence="1" key="1">
    <citation type="submission" date="2020-08" db="EMBL/GenBank/DDBJ databases">
        <title>Multicomponent nature underlies the extraordinary mechanical properties of spider dragline silk.</title>
        <authorList>
            <person name="Kono N."/>
            <person name="Nakamura H."/>
            <person name="Mori M."/>
            <person name="Yoshida Y."/>
            <person name="Ohtoshi R."/>
            <person name="Malay A.D."/>
            <person name="Moran D.A.P."/>
            <person name="Tomita M."/>
            <person name="Numata K."/>
            <person name="Arakawa K."/>
        </authorList>
    </citation>
    <scope>NUCLEOTIDE SEQUENCE</scope>
</reference>
<comment type="caution">
    <text evidence="1">The sequence shown here is derived from an EMBL/GenBank/DDBJ whole genome shotgun (WGS) entry which is preliminary data.</text>
</comment>
<proteinExistence type="predicted"/>
<name>A0A8X6SXS6_TRICX</name>
<keyword evidence="2" id="KW-1185">Reference proteome</keyword>
<dbReference type="AlphaFoldDB" id="A0A8X6SXS6"/>
<evidence type="ECO:0000313" key="2">
    <source>
        <dbReference type="Proteomes" id="UP000887159"/>
    </source>
</evidence>
<accession>A0A8X6SXS6</accession>
<protein>
    <submittedName>
        <fullName evidence="1">Uncharacterized protein</fullName>
    </submittedName>
</protein>
<dbReference type="Proteomes" id="UP000887159">
    <property type="component" value="Unassembled WGS sequence"/>
</dbReference>
<gene>
    <name evidence="1" type="ORF">TNCV_4647451</name>
</gene>
<sequence>MQVTVRFSYVLSTFEEEYLGHRQGISYLSSNLSRRLLGRRIFRMSLCPTCTIHLQTPTPILRDILRHGPTGPKPRALTTVGGLVSFSNQH</sequence>